<feature type="active site" description="Charge relay system" evidence="5">
    <location>
        <position position="322"/>
    </location>
</feature>
<dbReference type="CDD" id="cd07480">
    <property type="entry name" value="Peptidases_S8_12"/>
    <property type="match status" value="1"/>
</dbReference>
<feature type="active site" description="Charge relay system" evidence="5">
    <location>
        <position position="97"/>
    </location>
</feature>
<dbReference type="SUPFAM" id="SSF52743">
    <property type="entry name" value="Subtilisin-like"/>
    <property type="match status" value="1"/>
</dbReference>
<dbReference type="PRINTS" id="PR00723">
    <property type="entry name" value="SUBTILISIN"/>
</dbReference>
<reference evidence="7 8" key="1">
    <citation type="submission" date="2020-06" db="EMBL/GenBank/DDBJ databases">
        <title>Pseudomonas eucalypticola sp. nov., an endophyte of Eucalyptus dunnii leaves with biocontrol ability of eucalyptus leaf blight.</title>
        <authorList>
            <person name="Liu Y."/>
            <person name="Song Z."/>
            <person name="Zeng H."/>
            <person name="Lu M."/>
            <person name="Wang X."/>
            <person name="Lian X."/>
            <person name="Zhang Q."/>
        </authorList>
    </citation>
    <scope>NUCLEOTIDE SEQUENCE [LARGE SCALE GENOMIC DNA]</scope>
    <source>
        <strain evidence="7 8">NP-1</strain>
    </source>
</reference>
<evidence type="ECO:0000256" key="3">
    <source>
        <dbReference type="ARBA" id="ARBA00022801"/>
    </source>
</evidence>
<dbReference type="InterPro" id="IPR036852">
    <property type="entry name" value="Peptidase_S8/S53_dom_sf"/>
</dbReference>
<dbReference type="PROSITE" id="PS00136">
    <property type="entry name" value="SUBTILASE_ASP"/>
    <property type="match status" value="1"/>
</dbReference>
<dbReference type="GO" id="GO:0006508">
    <property type="term" value="P:proteolysis"/>
    <property type="evidence" value="ECO:0007669"/>
    <property type="project" value="UniProtKB-KW"/>
</dbReference>
<name>A0A7D5D9J8_9PSED</name>
<keyword evidence="3 5" id="KW-0378">Hydrolase</keyword>
<dbReference type="AlphaFoldDB" id="A0A7D5D9J8"/>
<keyword evidence="2 5" id="KW-0645">Protease</keyword>
<proteinExistence type="inferred from homology"/>
<dbReference type="EMBL" id="CP056030">
    <property type="protein sequence ID" value="QKZ06433.1"/>
    <property type="molecule type" value="Genomic_DNA"/>
</dbReference>
<feature type="domain" description="Peptidase S8/S53" evidence="6">
    <location>
        <begin position="88"/>
        <end position="363"/>
    </location>
</feature>
<dbReference type="KEGG" id="pez:HWQ56_22695"/>
<keyword evidence="4 5" id="KW-0720">Serine protease</keyword>
<evidence type="ECO:0000256" key="2">
    <source>
        <dbReference type="ARBA" id="ARBA00022670"/>
    </source>
</evidence>
<evidence type="ECO:0000256" key="4">
    <source>
        <dbReference type="ARBA" id="ARBA00022825"/>
    </source>
</evidence>
<dbReference type="Pfam" id="PF00082">
    <property type="entry name" value="Peptidase_S8"/>
    <property type="match status" value="1"/>
</dbReference>
<keyword evidence="8" id="KW-1185">Reference proteome</keyword>
<dbReference type="Proteomes" id="UP000509568">
    <property type="component" value="Chromosome"/>
</dbReference>
<dbReference type="RefSeq" id="WP_176571835.1">
    <property type="nucleotide sequence ID" value="NZ_CP056030.1"/>
</dbReference>
<dbReference type="Gene3D" id="3.40.50.200">
    <property type="entry name" value="Peptidase S8/S53 domain"/>
    <property type="match status" value="1"/>
</dbReference>
<dbReference type="InterPro" id="IPR015500">
    <property type="entry name" value="Peptidase_S8_subtilisin-rel"/>
</dbReference>
<evidence type="ECO:0000313" key="8">
    <source>
        <dbReference type="Proteomes" id="UP000509568"/>
    </source>
</evidence>
<evidence type="ECO:0000256" key="1">
    <source>
        <dbReference type="ARBA" id="ARBA00011073"/>
    </source>
</evidence>
<evidence type="ECO:0000313" key="7">
    <source>
        <dbReference type="EMBL" id="QKZ06433.1"/>
    </source>
</evidence>
<dbReference type="PANTHER" id="PTHR43806:SF11">
    <property type="entry name" value="CEREVISIN-RELATED"/>
    <property type="match status" value="1"/>
</dbReference>
<feature type="active site" description="Charge relay system" evidence="5">
    <location>
        <position position="128"/>
    </location>
</feature>
<dbReference type="PANTHER" id="PTHR43806">
    <property type="entry name" value="PEPTIDASE S8"/>
    <property type="match status" value="1"/>
</dbReference>
<comment type="similarity">
    <text evidence="1 5">Belongs to the peptidase S8 family.</text>
</comment>
<protein>
    <submittedName>
        <fullName evidence="7">S8 family serine peptidase</fullName>
    </submittedName>
</protein>
<dbReference type="InterPro" id="IPR023827">
    <property type="entry name" value="Peptidase_S8_Asp-AS"/>
</dbReference>
<evidence type="ECO:0000259" key="6">
    <source>
        <dbReference type="Pfam" id="PF00082"/>
    </source>
</evidence>
<dbReference type="PROSITE" id="PS51892">
    <property type="entry name" value="SUBTILASE"/>
    <property type="match status" value="1"/>
</dbReference>
<dbReference type="InterPro" id="IPR000209">
    <property type="entry name" value="Peptidase_S8/S53_dom"/>
</dbReference>
<evidence type="ECO:0000256" key="5">
    <source>
        <dbReference type="PROSITE-ProRule" id="PRU01240"/>
    </source>
</evidence>
<organism evidence="7 8">
    <name type="scientific">Pseudomonas eucalypticola</name>
    <dbReference type="NCBI Taxonomy" id="2599595"/>
    <lineage>
        <taxon>Bacteria</taxon>
        <taxon>Pseudomonadati</taxon>
        <taxon>Pseudomonadota</taxon>
        <taxon>Gammaproteobacteria</taxon>
        <taxon>Pseudomonadales</taxon>
        <taxon>Pseudomonadaceae</taxon>
        <taxon>Pseudomonas</taxon>
    </lineage>
</organism>
<sequence>MKEYIILRREIPTASHGLAGVRAVATDPSLTVERVPAHALAELVAEPEVALVAPKMPTRLIKPKAAKAETRAEPWGVERVAGHSRYTGNGVTVAVLDTGIDAEHPAFAGVDLVEKDFSGSGNGDALGHGTHCAGVIFGRGLATRIGVAPGISRALIGKVLDNKGGGSSEMIFNGMLWALEQRAHISMSLGFDFPGMVKSRTSEGWPVQLATSEALETYRGNLRMFDAIMGMTKARAAFGTSALVVAAAGNESRRGDDPEYRLAASLPAAADDVISVAAVGRASGGGLRVADFSNTMATLSAPGVGITSARTGGGLKTMSGSSMACPHVAGVAALWWEAIGASGKKATARNVRAQLIATARSEGILQWDEVDVGQGVVVAP</sequence>
<accession>A0A7D5D9J8</accession>
<dbReference type="GO" id="GO:0004252">
    <property type="term" value="F:serine-type endopeptidase activity"/>
    <property type="evidence" value="ECO:0007669"/>
    <property type="project" value="UniProtKB-UniRule"/>
</dbReference>
<dbReference type="InterPro" id="IPR050131">
    <property type="entry name" value="Peptidase_S8_subtilisin-like"/>
</dbReference>
<gene>
    <name evidence="7" type="ORF">HWQ56_22695</name>
</gene>